<feature type="domain" description="Stc1" evidence="2">
    <location>
        <begin position="36"/>
        <end position="115"/>
    </location>
</feature>
<evidence type="ECO:0000256" key="1">
    <source>
        <dbReference type="SAM" id="MobiDB-lite"/>
    </source>
</evidence>
<dbReference type="RefSeq" id="XP_056035614.1">
    <property type="nucleotide sequence ID" value="XM_056179422.1"/>
</dbReference>
<dbReference type="KEGG" id="som:SOMG_00628"/>
<accession>A0AAF0ATB1</accession>
<evidence type="ECO:0000313" key="4">
    <source>
        <dbReference type="Proteomes" id="UP001212411"/>
    </source>
</evidence>
<gene>
    <name evidence="3" type="primary">stc1</name>
    <name evidence="3" type="ORF">SOMG_00628</name>
</gene>
<name>A0AAF0ATB1_9SCHI</name>
<dbReference type="InterPro" id="IPR043069">
    <property type="entry name" value="Stc1_sf"/>
</dbReference>
<reference evidence="3 4" key="1">
    <citation type="journal article" date="2023" name="G3 (Bethesda)">
        <title>A high-quality reference genome for the fission yeast Schizosaccharomyces osmophilus.</title>
        <authorList>
            <person name="Jia G.S."/>
            <person name="Zhang W.C."/>
            <person name="Liang Y."/>
            <person name="Liu X.H."/>
            <person name="Rhind N."/>
            <person name="Pidoux A."/>
            <person name="Brysch-Herzberg M."/>
            <person name="Du L.L."/>
        </authorList>
    </citation>
    <scope>NUCLEOTIDE SEQUENCE [LARGE SCALE GENOMIC DNA]</scope>
    <source>
        <strain evidence="3 4">CBS 15793</strain>
    </source>
</reference>
<dbReference type="EMBL" id="CP115611">
    <property type="protein sequence ID" value="WBW71371.1"/>
    <property type="molecule type" value="Genomic_DNA"/>
</dbReference>
<dbReference type="GeneID" id="80874111"/>
<dbReference type="InterPro" id="IPR024630">
    <property type="entry name" value="Stc1"/>
</dbReference>
<dbReference type="AlphaFoldDB" id="A0AAF0ATB1"/>
<dbReference type="Proteomes" id="UP001212411">
    <property type="component" value="Chromosome 1"/>
</dbReference>
<proteinExistence type="predicted"/>
<evidence type="ECO:0000313" key="3">
    <source>
        <dbReference type="EMBL" id="WBW71371.1"/>
    </source>
</evidence>
<dbReference type="Pfam" id="PF12898">
    <property type="entry name" value="Stc1"/>
    <property type="match status" value="1"/>
</dbReference>
<evidence type="ECO:0000259" key="2">
    <source>
        <dbReference type="Pfam" id="PF12898"/>
    </source>
</evidence>
<organism evidence="3 4">
    <name type="scientific">Schizosaccharomyces osmophilus</name>
    <dbReference type="NCBI Taxonomy" id="2545709"/>
    <lineage>
        <taxon>Eukaryota</taxon>
        <taxon>Fungi</taxon>
        <taxon>Dikarya</taxon>
        <taxon>Ascomycota</taxon>
        <taxon>Taphrinomycotina</taxon>
        <taxon>Schizosaccharomycetes</taxon>
        <taxon>Schizosaccharomycetales</taxon>
        <taxon>Schizosaccharomycetaceae</taxon>
        <taxon>Schizosaccharomyces</taxon>
    </lineage>
</organism>
<feature type="region of interest" description="Disordered" evidence="1">
    <location>
        <begin position="1"/>
        <end position="26"/>
    </location>
</feature>
<keyword evidence="4" id="KW-1185">Reference proteome</keyword>
<dbReference type="Gene3D" id="3.30.60.210">
    <property type="entry name" value="Stc1 domain"/>
    <property type="match status" value="1"/>
</dbReference>
<sequence>MHRFGSKQQSATAARNNSYSTPRAGVSTQKNNFLTCMRCKLTKGRSEYNDTQWQKGYRYWNGRIIAIPDPKVICSSCQPKQAAILNCPACDEDKPLTAFSKSQRSKMAPRCQNCVKFQRNEGIEDLDEEAFVDPFEDDEDDDFNFDE</sequence>
<protein>
    <submittedName>
        <fullName evidence="3">CLRC complex-Argonaute linker protein Stc1</fullName>
    </submittedName>
</protein>